<evidence type="ECO:0000313" key="1">
    <source>
        <dbReference type="EMBL" id="QBK91999.1"/>
    </source>
</evidence>
<reference evidence="1" key="1">
    <citation type="journal article" date="2019" name="MBio">
        <title>Virus Genomes from Deep Sea Sediments Expand the Ocean Megavirome and Support Independent Origins of Viral Gigantism.</title>
        <authorList>
            <person name="Backstrom D."/>
            <person name="Yutin N."/>
            <person name="Jorgensen S.L."/>
            <person name="Dharamshi J."/>
            <person name="Homa F."/>
            <person name="Zaremba-Niedwiedzka K."/>
            <person name="Spang A."/>
            <person name="Wolf Y.I."/>
            <person name="Koonin E.V."/>
            <person name="Ettema T.J."/>
        </authorList>
    </citation>
    <scope>NUCLEOTIDE SEQUENCE</scope>
</reference>
<sequence length="122" mass="13893">MDSFIEGVGKIAKVMSYLEKNGTSEQQTNFKTLVDAFTEGMRMSNAESLTQEQLESRLEQNLYLKVIANVEQAAAKDKFSVTIHLDPDLINKKCNVLKLFLTKCIEVNRFDAKLQEREEEGD</sequence>
<name>A0A481ZA70_9VIRU</name>
<proteinExistence type="predicted"/>
<gene>
    <name evidence="1" type="ORF">LCPAC304_03420</name>
</gene>
<organism evidence="1">
    <name type="scientific">Pithovirus LCPAC304</name>
    <dbReference type="NCBI Taxonomy" id="2506594"/>
    <lineage>
        <taxon>Viruses</taxon>
        <taxon>Pithoviruses</taxon>
    </lineage>
</organism>
<accession>A0A481ZA70</accession>
<protein>
    <submittedName>
        <fullName evidence="1">Uncharacterized protein</fullName>
    </submittedName>
</protein>
<dbReference type="EMBL" id="MK500566">
    <property type="protein sequence ID" value="QBK91999.1"/>
    <property type="molecule type" value="Genomic_DNA"/>
</dbReference>